<reference evidence="1" key="1">
    <citation type="journal article" date="2022" name="bioRxiv">
        <title>Thiovibrio frasassiensisgen. nov., sp. nov., an autotrophic, elemental sulfur disproportionating bacterium isolated from sulfidic karst sediment, and proposal of Thiovibrionaceae fam. nov.</title>
        <authorList>
            <person name="Aronson H."/>
            <person name="Thomas C."/>
            <person name="Bhattacharyya M."/>
            <person name="Eckstein S."/>
            <person name="Jensen S."/>
            <person name="Barco R."/>
            <person name="Macalady J."/>
            <person name="Amend J."/>
        </authorList>
    </citation>
    <scope>NUCLEOTIDE SEQUENCE</scope>
    <source>
        <strain evidence="1">RS19-109</strain>
    </source>
</reference>
<dbReference type="RefSeq" id="WP_307632407.1">
    <property type="nucleotide sequence ID" value="NZ_JAPHEH010000001.1"/>
</dbReference>
<evidence type="ECO:0000313" key="1">
    <source>
        <dbReference type="EMBL" id="MDG4475435.1"/>
    </source>
</evidence>
<dbReference type="Pfam" id="PF07030">
    <property type="entry name" value="Phage_Mu_Gp36"/>
    <property type="match status" value="1"/>
</dbReference>
<keyword evidence="2" id="KW-1185">Reference proteome</keyword>
<dbReference type="Proteomes" id="UP001154240">
    <property type="component" value="Unassembled WGS sequence"/>
</dbReference>
<reference evidence="1" key="2">
    <citation type="submission" date="2022-10" db="EMBL/GenBank/DDBJ databases">
        <authorList>
            <person name="Aronson H.S."/>
        </authorList>
    </citation>
    <scope>NUCLEOTIDE SEQUENCE</scope>
    <source>
        <strain evidence="1">RS19-109</strain>
    </source>
</reference>
<dbReference type="AlphaFoldDB" id="A0A9X4MGF7"/>
<evidence type="ECO:0000313" key="2">
    <source>
        <dbReference type="Proteomes" id="UP001154240"/>
    </source>
</evidence>
<dbReference type="InterPro" id="IPR009752">
    <property type="entry name" value="Phage_Mu_GpJ"/>
</dbReference>
<dbReference type="EMBL" id="JAPHEH010000001">
    <property type="protein sequence ID" value="MDG4475435.1"/>
    <property type="molecule type" value="Genomic_DNA"/>
</dbReference>
<gene>
    <name evidence="1" type="ORF">OLX77_04590</name>
</gene>
<sequence length="144" mass="15449">MYCTLVDIRATVPENDLIQLTDDTTPPVAVNQVNVDRAITDAGELIDGYLRGRYTLPLSPVPGLLNTLAADVAIYRLYARRIKLTPPEGVTERYKSALKILEQIQTDKISLGSEGSGGAATPEAGGAVVSGPARLFSRDSMRGF</sequence>
<name>A0A9X4MGF7_9BACT</name>
<proteinExistence type="predicted"/>
<accession>A0A9X4MGF7</accession>
<protein>
    <submittedName>
        <fullName evidence="1">DUF1320 domain-containing protein</fullName>
    </submittedName>
</protein>
<organism evidence="1 2">
    <name type="scientific">Thiovibrio frasassiensis</name>
    <dbReference type="NCBI Taxonomy" id="2984131"/>
    <lineage>
        <taxon>Bacteria</taxon>
        <taxon>Pseudomonadati</taxon>
        <taxon>Thermodesulfobacteriota</taxon>
        <taxon>Desulfobulbia</taxon>
        <taxon>Desulfobulbales</taxon>
        <taxon>Thiovibrionaceae</taxon>
        <taxon>Thiovibrio</taxon>
    </lineage>
</organism>
<comment type="caution">
    <text evidence="1">The sequence shown here is derived from an EMBL/GenBank/DDBJ whole genome shotgun (WGS) entry which is preliminary data.</text>
</comment>